<name>E2C355_HARSA</name>
<dbReference type="AlphaFoldDB" id="E2C355"/>
<sequence>MIGNKYRGKNAAINASSRNTSVDQRAKLGTVNRRSSKDENSVKCRAMRSQGLCERLLSSRKENRKDAKLPEHASGHKSRLFTDGASDVASIDNDDPIYNLRKEIHDWRASGQLNESEHEHLITEDGTKKNVLRADYKQVTAKNPDLNVLGRLPSSIIINRLTWRT</sequence>
<keyword evidence="3" id="KW-1185">Reference proteome</keyword>
<feature type="region of interest" description="Disordered" evidence="1">
    <location>
        <begin position="1"/>
        <end position="43"/>
    </location>
</feature>
<organism evidence="3">
    <name type="scientific">Harpegnathos saltator</name>
    <name type="common">Jerdon's jumping ant</name>
    <dbReference type="NCBI Taxonomy" id="610380"/>
    <lineage>
        <taxon>Eukaryota</taxon>
        <taxon>Metazoa</taxon>
        <taxon>Ecdysozoa</taxon>
        <taxon>Arthropoda</taxon>
        <taxon>Hexapoda</taxon>
        <taxon>Insecta</taxon>
        <taxon>Pterygota</taxon>
        <taxon>Neoptera</taxon>
        <taxon>Endopterygota</taxon>
        <taxon>Hymenoptera</taxon>
        <taxon>Apocrita</taxon>
        <taxon>Aculeata</taxon>
        <taxon>Formicoidea</taxon>
        <taxon>Formicidae</taxon>
        <taxon>Ponerinae</taxon>
        <taxon>Ponerini</taxon>
        <taxon>Harpegnathos</taxon>
    </lineage>
</organism>
<evidence type="ECO:0000313" key="2">
    <source>
        <dbReference type="EMBL" id="EFN77587.1"/>
    </source>
</evidence>
<protein>
    <submittedName>
        <fullName evidence="2">Uncharacterized protein</fullName>
    </submittedName>
</protein>
<proteinExistence type="predicted"/>
<gene>
    <name evidence="2" type="ORF">EAI_04050</name>
</gene>
<feature type="compositionally biased region" description="Polar residues" evidence="1">
    <location>
        <begin position="13"/>
        <end position="23"/>
    </location>
</feature>
<evidence type="ECO:0000256" key="1">
    <source>
        <dbReference type="SAM" id="MobiDB-lite"/>
    </source>
</evidence>
<evidence type="ECO:0000313" key="3">
    <source>
        <dbReference type="Proteomes" id="UP000008237"/>
    </source>
</evidence>
<dbReference type="Proteomes" id="UP000008237">
    <property type="component" value="Unassembled WGS sequence"/>
</dbReference>
<reference evidence="2 3" key="1">
    <citation type="journal article" date="2010" name="Science">
        <title>Genomic comparison of the ants Camponotus floridanus and Harpegnathos saltator.</title>
        <authorList>
            <person name="Bonasio R."/>
            <person name="Zhang G."/>
            <person name="Ye C."/>
            <person name="Mutti N.S."/>
            <person name="Fang X."/>
            <person name="Qin N."/>
            <person name="Donahue G."/>
            <person name="Yang P."/>
            <person name="Li Q."/>
            <person name="Li C."/>
            <person name="Zhang P."/>
            <person name="Huang Z."/>
            <person name="Berger S.L."/>
            <person name="Reinberg D."/>
            <person name="Wang J."/>
            <person name="Liebig J."/>
        </authorList>
    </citation>
    <scope>NUCLEOTIDE SEQUENCE [LARGE SCALE GENOMIC DNA]</scope>
    <source>
        <strain evidence="2 3">R22 G/1</strain>
    </source>
</reference>
<accession>E2C355</accession>
<dbReference type="EMBL" id="GL452292">
    <property type="protein sequence ID" value="EFN77587.1"/>
    <property type="molecule type" value="Genomic_DNA"/>
</dbReference>
<dbReference type="InParanoid" id="E2C355"/>